<dbReference type="InterPro" id="IPR015032">
    <property type="entry name" value="ThsB__TIR-like_domain"/>
</dbReference>
<sequence>MATCYTCFDGDNDIHYYRLMQAWHENENFNFTFVNAHDITQARDSSTEETIKRSLRIRLDSSDVLIVLVGDSTKNLFKFVRWEIEVAIEKNMPIIVVNLNKKRHMDSDLCPPILRNTLAIHIPFAHKIVDFAIKYWPSWHKAHQQNGKTGPFYYEQNVYTDLGI</sequence>
<dbReference type="Proteomes" id="UP000322918">
    <property type="component" value="Unassembled WGS sequence"/>
</dbReference>
<evidence type="ECO:0000313" key="2">
    <source>
        <dbReference type="EMBL" id="KAA8473716.1"/>
    </source>
</evidence>
<dbReference type="AlphaFoldDB" id="A0A5M9GH11"/>
<reference evidence="2 3" key="1">
    <citation type="submission" date="2019-09" db="EMBL/GenBank/DDBJ databases">
        <title>Pararcticibacter amylolyticus gen. nov., sp. nov., isolated from a rottenly hemp rope, and reclassification of Pedobacter tournemirensis as Pararcticibacter tournemirensis comb. nov.</title>
        <authorList>
            <person name="Cai Y."/>
        </authorList>
    </citation>
    <scope>NUCLEOTIDE SEQUENCE [LARGE SCALE GENOMIC DNA]</scope>
    <source>
        <strain evidence="2 3">TF5-37.2-LB10</strain>
    </source>
</reference>
<evidence type="ECO:0000313" key="3">
    <source>
        <dbReference type="Proteomes" id="UP000322918"/>
    </source>
</evidence>
<dbReference type="Pfam" id="PF08937">
    <property type="entry name" value="ThsB_TIR"/>
    <property type="match status" value="1"/>
</dbReference>
<dbReference type="Gene3D" id="3.40.50.11200">
    <property type="match status" value="1"/>
</dbReference>
<proteinExistence type="predicted"/>
<evidence type="ECO:0000259" key="1">
    <source>
        <dbReference type="Pfam" id="PF08937"/>
    </source>
</evidence>
<dbReference type="OrthoDB" id="1099430at2"/>
<protein>
    <submittedName>
        <fullName evidence="2">Molecular chaperone Tir</fullName>
    </submittedName>
</protein>
<gene>
    <name evidence="2" type="ORF">F1649_22615</name>
</gene>
<dbReference type="EMBL" id="VWNE01000073">
    <property type="protein sequence ID" value="KAA8473716.1"/>
    <property type="molecule type" value="Genomic_DNA"/>
</dbReference>
<organism evidence="2 3">
    <name type="scientific">Arcticibacter tournemirensis</name>
    <dbReference type="NCBI Taxonomy" id="699437"/>
    <lineage>
        <taxon>Bacteria</taxon>
        <taxon>Pseudomonadati</taxon>
        <taxon>Bacteroidota</taxon>
        <taxon>Sphingobacteriia</taxon>
        <taxon>Sphingobacteriales</taxon>
        <taxon>Sphingobacteriaceae</taxon>
        <taxon>Arcticibacter</taxon>
    </lineage>
</organism>
<keyword evidence="3" id="KW-1185">Reference proteome</keyword>
<name>A0A5M9GH11_9SPHI</name>
<accession>A0A5M9GH11</accession>
<dbReference type="RefSeq" id="WP_141813390.1">
    <property type="nucleotide sequence ID" value="NZ_VFPL01000001.1"/>
</dbReference>
<comment type="caution">
    <text evidence="2">The sequence shown here is derived from an EMBL/GenBank/DDBJ whole genome shotgun (WGS) entry which is preliminary data.</text>
</comment>
<feature type="domain" description="Thoeris protein ThsB TIR-like" evidence="1">
    <location>
        <begin position="5"/>
        <end position="103"/>
    </location>
</feature>